<comment type="caution">
    <text evidence="1">The sequence shown here is derived from an EMBL/GenBank/DDBJ whole genome shotgun (WGS) entry which is preliminary data.</text>
</comment>
<evidence type="ECO:0000313" key="2">
    <source>
        <dbReference type="EMBL" id="NEG70924.1"/>
    </source>
</evidence>
<dbReference type="AlphaFoldDB" id="A0A6L4X370"/>
<dbReference type="Proteomes" id="UP000469943">
    <property type="component" value="Unassembled WGS sequence"/>
</dbReference>
<sequence>MVFFTRRQRPALARVVRNSNTARFDAGCDDPVDPALEDIIRQIRAIPPSARERLTGSPTVYAR</sequence>
<name>A0A6L4X370_9BIFI</name>
<dbReference type="Proteomes" id="UP000482084">
    <property type="component" value="Unassembled WGS sequence"/>
</dbReference>
<evidence type="ECO:0000313" key="1">
    <source>
        <dbReference type="EMBL" id="KAB8289218.1"/>
    </source>
</evidence>
<dbReference type="EMBL" id="WBSM01000001">
    <property type="protein sequence ID" value="KAB8289218.1"/>
    <property type="molecule type" value="Genomic_DNA"/>
</dbReference>
<accession>A0A6L4X370</accession>
<protein>
    <submittedName>
        <fullName evidence="1">Uncharacterized protein</fullName>
    </submittedName>
</protein>
<gene>
    <name evidence="1" type="ORF">DSM100688_0298</name>
    <name evidence="2" type="ORF">GFD24_01510</name>
</gene>
<reference evidence="2 3" key="1">
    <citation type="submission" date="2019-10" db="EMBL/GenBank/DDBJ databases">
        <title>Bifidobacterium from non-human primates.</title>
        <authorList>
            <person name="Modesto M."/>
        </authorList>
    </citation>
    <scope>NUCLEOTIDE SEQUENCE [LARGE SCALE GENOMIC DNA]</scope>
    <source>
        <strain evidence="2 3">TREM</strain>
    </source>
</reference>
<proteinExistence type="predicted"/>
<reference evidence="1 4" key="2">
    <citation type="submission" date="2019-10" db="EMBL/GenBank/DDBJ databases">
        <title>Characterization of the phylogenetic diversity of two novel species belonging to the genus Bifidobacterium: Bifidobacterium cebidarum sp. nov. and Bifidobacterium leontopitheci sp. nov.</title>
        <authorList>
            <person name="Lugli G.A."/>
            <person name="Duranti S."/>
            <person name="Milani C."/>
            <person name="Turroni F."/>
            <person name="Ventura M."/>
        </authorList>
    </citation>
    <scope>NUCLEOTIDE SEQUENCE [LARGE SCALE GENOMIC DNA]</scope>
    <source>
        <strain evidence="1 4">DSM 100688</strain>
    </source>
</reference>
<organism evidence="1 4">
    <name type="scientific">Bifidobacterium ramosum</name>
    <dbReference type="NCBI Taxonomy" id="1798158"/>
    <lineage>
        <taxon>Bacteria</taxon>
        <taxon>Bacillati</taxon>
        <taxon>Actinomycetota</taxon>
        <taxon>Actinomycetes</taxon>
        <taxon>Bifidobacteriales</taxon>
        <taxon>Bifidobacteriaceae</taxon>
        <taxon>Bifidobacterium</taxon>
    </lineage>
</organism>
<dbReference type="EMBL" id="WHZX01000001">
    <property type="protein sequence ID" value="NEG70924.1"/>
    <property type="molecule type" value="Genomic_DNA"/>
</dbReference>
<keyword evidence="4" id="KW-1185">Reference proteome</keyword>
<dbReference type="RefSeq" id="WP_152357396.1">
    <property type="nucleotide sequence ID" value="NZ_WBSM01000001.1"/>
</dbReference>
<evidence type="ECO:0000313" key="3">
    <source>
        <dbReference type="Proteomes" id="UP000469943"/>
    </source>
</evidence>
<evidence type="ECO:0000313" key="4">
    <source>
        <dbReference type="Proteomes" id="UP000482084"/>
    </source>
</evidence>
<dbReference type="OrthoDB" id="9944074at2"/>